<accession>A0A1G9NQA0</accession>
<evidence type="ECO:0000259" key="8">
    <source>
        <dbReference type="Pfam" id="PF01909"/>
    </source>
</evidence>
<proteinExistence type="predicted"/>
<dbReference type="Proteomes" id="UP000198706">
    <property type="component" value="Unassembled WGS sequence"/>
</dbReference>
<dbReference type="GO" id="GO:0070566">
    <property type="term" value="F:adenylyltransferase activity"/>
    <property type="evidence" value="ECO:0007669"/>
    <property type="project" value="InterPro"/>
</dbReference>
<evidence type="ECO:0000256" key="1">
    <source>
        <dbReference type="ARBA" id="ARBA00022679"/>
    </source>
</evidence>
<dbReference type="InterPro" id="IPR043519">
    <property type="entry name" value="NT_sf"/>
</dbReference>
<dbReference type="AlphaFoldDB" id="A0A1G9NQA0"/>
<evidence type="ECO:0000256" key="2">
    <source>
        <dbReference type="ARBA" id="ARBA00023251"/>
    </source>
</evidence>
<sequence>MLRRHLGETLQAIHLFGSAVDGGLKPHSDIDVLVTVSAPLTAATRQALMTDLLSVSAWPVTEGSLRPLEVTVLVHDAVVPWRYPPLRELQFGEWLREDIEHGRIEPAAPDHDLAILLTKARQHSLCLMGPPATELFDPVPQADLARALYDTALQWNDEADWQGEERNILLALARIWLTLTTGEIAPKDTAAAWALQRLPEEHHPVLATARAAYLGEAEDDLGDRPSAMSAFVRYARGEIERGYLGILRGEN</sequence>
<dbReference type="Pfam" id="PF01909">
    <property type="entry name" value="NTP_transf_2"/>
    <property type="match status" value="1"/>
</dbReference>
<evidence type="ECO:0000256" key="7">
    <source>
        <dbReference type="PIRNR" id="PIRNR000819"/>
    </source>
</evidence>
<keyword evidence="7 10" id="KW-0548">Nucleotidyltransferase</keyword>
<dbReference type="GO" id="GO:0005524">
    <property type="term" value="F:ATP binding"/>
    <property type="evidence" value="ECO:0007669"/>
    <property type="project" value="UniProtKB-KW"/>
</dbReference>
<reference evidence="10 11" key="1">
    <citation type="submission" date="2016-10" db="EMBL/GenBank/DDBJ databases">
        <authorList>
            <person name="de Groot N.N."/>
        </authorList>
    </citation>
    <scope>NUCLEOTIDE SEQUENCE [LARGE SCALE GENOMIC DNA]</scope>
    <source>
        <strain evidence="10 11">JCM 21544</strain>
    </source>
</reference>
<evidence type="ECO:0000259" key="9">
    <source>
        <dbReference type="Pfam" id="PF13427"/>
    </source>
</evidence>
<dbReference type="Gene3D" id="3.30.460.10">
    <property type="entry name" value="Beta Polymerase, domain 2"/>
    <property type="match status" value="1"/>
</dbReference>
<keyword evidence="1 7" id="KW-0808">Transferase</keyword>
<comment type="catalytic activity">
    <reaction evidence="6 7">
        <text>streptomycin + ATP = 3''-O-adenylylstreptomycin + diphosphate</text>
        <dbReference type="Rhea" id="RHEA:20245"/>
        <dbReference type="ChEBI" id="CHEBI:30616"/>
        <dbReference type="ChEBI" id="CHEBI:33019"/>
        <dbReference type="ChEBI" id="CHEBI:58007"/>
        <dbReference type="ChEBI" id="CHEBI:58605"/>
        <dbReference type="EC" id="2.7.7.47"/>
    </reaction>
</comment>
<protein>
    <recommendedName>
        <fullName evidence="4 7">Aminoglycoside (3'') (9) adenylyltransferase</fullName>
        <ecNumber evidence="3 7">2.7.7.47</ecNumber>
    </recommendedName>
</protein>
<evidence type="ECO:0000313" key="11">
    <source>
        <dbReference type="Proteomes" id="UP000198706"/>
    </source>
</evidence>
<dbReference type="Pfam" id="PF13427">
    <property type="entry name" value="AadA_C"/>
    <property type="match status" value="1"/>
</dbReference>
<dbReference type="InterPro" id="IPR002934">
    <property type="entry name" value="Polymerase_NTP_transf_dom"/>
</dbReference>
<dbReference type="SUPFAM" id="SSF81301">
    <property type="entry name" value="Nucleotidyltransferase"/>
    <property type="match status" value="1"/>
</dbReference>
<dbReference type="InterPro" id="IPR025184">
    <property type="entry name" value="AadA_C"/>
</dbReference>
<keyword evidence="11" id="KW-1185">Reference proteome</keyword>
<dbReference type="NCBIfam" id="NF010309">
    <property type="entry name" value="PRK13746.1"/>
    <property type="match status" value="1"/>
</dbReference>
<evidence type="ECO:0000256" key="5">
    <source>
        <dbReference type="ARBA" id="ARBA00047831"/>
    </source>
</evidence>
<dbReference type="STRING" id="137658.SAMN05216186_13411"/>
<evidence type="ECO:0000256" key="6">
    <source>
        <dbReference type="ARBA" id="ARBA00048566"/>
    </source>
</evidence>
<dbReference type="InterPro" id="IPR024172">
    <property type="entry name" value="AadA/Aad9"/>
</dbReference>
<gene>
    <name evidence="10" type="ORF">SAMN05216186_13411</name>
</gene>
<evidence type="ECO:0000256" key="3">
    <source>
        <dbReference type="ARBA" id="ARBA00035126"/>
    </source>
</evidence>
<keyword evidence="7" id="KW-0067">ATP-binding</keyword>
<dbReference type="CDD" id="cd05403">
    <property type="entry name" value="NT_KNTase_like"/>
    <property type="match status" value="1"/>
</dbReference>
<dbReference type="PIRSF" id="PIRSF000819">
    <property type="entry name" value="Streptomycin_3-adenylyltransf"/>
    <property type="match status" value="1"/>
</dbReference>
<keyword evidence="2 7" id="KW-0046">Antibiotic resistance</keyword>
<evidence type="ECO:0000256" key="4">
    <source>
        <dbReference type="ARBA" id="ARBA00035252"/>
    </source>
</evidence>
<feature type="domain" description="Polymerase nucleotidyl transferase" evidence="8">
    <location>
        <begin position="11"/>
        <end position="41"/>
    </location>
</feature>
<dbReference type="GO" id="GO:0009012">
    <property type="term" value="F:aminoglycoside 3''-adenylyltransferase activity"/>
    <property type="evidence" value="ECO:0007669"/>
    <property type="project" value="UniProtKB-EC"/>
</dbReference>
<feature type="domain" description="Adenylyltransferase AadA C-terminal" evidence="9">
    <location>
        <begin position="134"/>
        <end position="235"/>
    </location>
</feature>
<name>A0A1G9NQA0_9PSED</name>
<keyword evidence="7" id="KW-0547">Nucleotide-binding</keyword>
<dbReference type="GO" id="GO:0046677">
    <property type="term" value="P:response to antibiotic"/>
    <property type="evidence" value="ECO:0007669"/>
    <property type="project" value="UniProtKB-KW"/>
</dbReference>
<dbReference type="EC" id="2.7.7.47" evidence="3 7"/>
<organism evidence="10 11">
    <name type="scientific">Pseudomonas indica</name>
    <dbReference type="NCBI Taxonomy" id="137658"/>
    <lineage>
        <taxon>Bacteria</taxon>
        <taxon>Pseudomonadati</taxon>
        <taxon>Pseudomonadota</taxon>
        <taxon>Gammaproteobacteria</taxon>
        <taxon>Pseudomonadales</taxon>
        <taxon>Pseudomonadaceae</taxon>
        <taxon>Pseudomonas</taxon>
    </lineage>
</organism>
<comment type="catalytic activity">
    <reaction evidence="5 7">
        <text>spectinomycin + ATP = 9-O-adenylylspectinomycin + diphosphate</text>
        <dbReference type="Rhea" id="RHEA:63228"/>
        <dbReference type="ChEBI" id="CHEBI:30616"/>
        <dbReference type="ChEBI" id="CHEBI:33019"/>
        <dbReference type="ChEBI" id="CHEBI:146260"/>
        <dbReference type="ChEBI" id="CHEBI:146261"/>
    </reaction>
</comment>
<dbReference type="EMBL" id="FNFD01000034">
    <property type="protein sequence ID" value="SDL88544.1"/>
    <property type="molecule type" value="Genomic_DNA"/>
</dbReference>
<evidence type="ECO:0000313" key="10">
    <source>
        <dbReference type="EMBL" id="SDL88544.1"/>
    </source>
</evidence>